<dbReference type="SMART" id="SM00729">
    <property type="entry name" value="Elp3"/>
    <property type="match status" value="1"/>
</dbReference>
<feature type="domain" description="B12-binding" evidence="6">
    <location>
        <begin position="11"/>
        <end position="140"/>
    </location>
</feature>
<evidence type="ECO:0000259" key="6">
    <source>
        <dbReference type="PROSITE" id="PS51332"/>
    </source>
</evidence>
<dbReference type="SFLD" id="SFLDG01082">
    <property type="entry name" value="B12-binding_domain_containing"/>
    <property type="match status" value="1"/>
</dbReference>
<gene>
    <name evidence="8" type="ORF">KEC16_12505</name>
</gene>
<dbReference type="SFLD" id="SFLDG01123">
    <property type="entry name" value="methyltransferase_(Class_B)"/>
    <property type="match status" value="1"/>
</dbReference>
<dbReference type="PROSITE" id="PS51332">
    <property type="entry name" value="B12_BINDING"/>
    <property type="match status" value="1"/>
</dbReference>
<evidence type="ECO:0000256" key="3">
    <source>
        <dbReference type="ARBA" id="ARBA00022723"/>
    </source>
</evidence>
<dbReference type="InterPro" id="IPR006638">
    <property type="entry name" value="Elp3/MiaA/NifB-like_rSAM"/>
</dbReference>
<keyword evidence="2" id="KW-0949">S-adenosyl-L-methionine</keyword>
<evidence type="ECO:0000256" key="4">
    <source>
        <dbReference type="ARBA" id="ARBA00023004"/>
    </source>
</evidence>
<dbReference type="CDD" id="cd01335">
    <property type="entry name" value="Radical_SAM"/>
    <property type="match status" value="1"/>
</dbReference>
<accession>A0ABS5IEE6</accession>
<evidence type="ECO:0000313" key="8">
    <source>
        <dbReference type="EMBL" id="MBR9972537.1"/>
    </source>
</evidence>
<dbReference type="Gene3D" id="3.80.30.20">
    <property type="entry name" value="tm_1862 like domain"/>
    <property type="match status" value="1"/>
</dbReference>
<sequence length="509" mass="55468">MTTIYLISPRAEPLAYFGAEIYAHSGFAGAQMVADLTMPTVAALIPADFHIRLCDEHLTPVDLDAPADIVALTGKTSQAGRMLELADAFRRRGRIVVIGGPYASLSPDKVRPHCDVLVRGEIEGIAAALFDDLRAGTWKAEYVGEAADLASTPIPRWDLYPNDRALIGAVQTSRGCPFDCEFCDVPAYAGRRQRHKDPSQVVAELDVLYGLGYRSVFLADDNFTASRRRAKGLLTAIAAWNRTRPDGSMTFATQMSVDVAKDDEILGLCAQAGLAVAFVGLETPSEESLRETGKRQNLDGDPIERINRLLEHGIMVISGLIVGFDADGPDIFDRQRRFVDSAPIPIFSLGALVASSGSPLYDRMVQSGRLLAEHPYGTAQPWSSNIIPQQMSGEALLAGLRHLGNHIYSPQAFGDRMVAMLDRLGTACVGPAPVPNGESLVASRKALMRQTAELIKHLALSGPAEKAMVTRIGRHALRHRPQFLPLVQTCLRFYAQIRHVYRLTGFEPT</sequence>
<dbReference type="InterPro" id="IPR034466">
    <property type="entry name" value="Methyltransferase_Class_B"/>
</dbReference>
<dbReference type="Pfam" id="PF04055">
    <property type="entry name" value="Radical_SAM"/>
    <property type="match status" value="1"/>
</dbReference>
<dbReference type="Gene3D" id="3.40.50.280">
    <property type="entry name" value="Cobalamin-binding domain"/>
    <property type="match status" value="1"/>
</dbReference>
<name>A0ABS5IEE6_9PROT</name>
<evidence type="ECO:0000256" key="5">
    <source>
        <dbReference type="ARBA" id="ARBA00023014"/>
    </source>
</evidence>
<organism evidence="8 9">
    <name type="scientific">Magnetospirillum sulfuroxidans</name>
    <dbReference type="NCBI Taxonomy" id="611300"/>
    <lineage>
        <taxon>Bacteria</taxon>
        <taxon>Pseudomonadati</taxon>
        <taxon>Pseudomonadota</taxon>
        <taxon>Alphaproteobacteria</taxon>
        <taxon>Rhodospirillales</taxon>
        <taxon>Rhodospirillaceae</taxon>
        <taxon>Magnetospirillum</taxon>
    </lineage>
</organism>
<evidence type="ECO:0000313" key="9">
    <source>
        <dbReference type="Proteomes" id="UP000680714"/>
    </source>
</evidence>
<dbReference type="EMBL" id="JAGTUF010000011">
    <property type="protein sequence ID" value="MBR9972537.1"/>
    <property type="molecule type" value="Genomic_DNA"/>
</dbReference>
<dbReference type="SFLD" id="SFLDS00029">
    <property type="entry name" value="Radical_SAM"/>
    <property type="match status" value="1"/>
</dbReference>
<keyword evidence="9" id="KW-1185">Reference proteome</keyword>
<dbReference type="Pfam" id="PF13282">
    <property type="entry name" value="DUF4070"/>
    <property type="match status" value="1"/>
</dbReference>
<reference evidence="8 9" key="1">
    <citation type="submission" date="2021-04" db="EMBL/GenBank/DDBJ databases">
        <title>Magnetospirillum sulfuroxidans sp. nov., a facultative chemolithoautotrophic sulfur-oxidizing alphaproteobacterium isolated from freshwater sediment and proposals for Paramagetospirillum gen. nov., and Magnetospirillaceae fam. nov.</title>
        <authorList>
            <person name="Koziaeva V."/>
            <person name="Geelhoed J.S."/>
            <person name="Sorokin D.Y."/>
            <person name="Grouzdev D.S."/>
        </authorList>
    </citation>
    <scope>NUCLEOTIDE SEQUENCE [LARGE SCALE GENOMIC DNA]</scope>
    <source>
        <strain evidence="8 9">J10</strain>
    </source>
</reference>
<dbReference type="InterPro" id="IPR007197">
    <property type="entry name" value="rSAM"/>
</dbReference>
<dbReference type="PROSITE" id="PS51918">
    <property type="entry name" value="RADICAL_SAM"/>
    <property type="match status" value="1"/>
</dbReference>
<comment type="caution">
    <text evidence="8">The sequence shown here is derived from an EMBL/GenBank/DDBJ whole genome shotgun (WGS) entry which is preliminary data.</text>
</comment>
<dbReference type="Proteomes" id="UP000680714">
    <property type="component" value="Unassembled WGS sequence"/>
</dbReference>
<dbReference type="InterPro" id="IPR058240">
    <property type="entry name" value="rSAM_sf"/>
</dbReference>
<comment type="cofactor">
    <cofactor evidence="1">
        <name>[4Fe-4S] cluster</name>
        <dbReference type="ChEBI" id="CHEBI:49883"/>
    </cofactor>
</comment>
<keyword evidence="5" id="KW-0411">Iron-sulfur</keyword>
<evidence type="ECO:0000256" key="2">
    <source>
        <dbReference type="ARBA" id="ARBA00022691"/>
    </source>
</evidence>
<proteinExistence type="predicted"/>
<protein>
    <submittedName>
        <fullName evidence="8">Radical SAM protein</fullName>
    </submittedName>
</protein>
<evidence type="ECO:0000256" key="1">
    <source>
        <dbReference type="ARBA" id="ARBA00001966"/>
    </source>
</evidence>
<dbReference type="InterPro" id="IPR006158">
    <property type="entry name" value="Cobalamin-bd"/>
</dbReference>
<keyword evidence="3" id="KW-0479">Metal-binding</keyword>
<dbReference type="SUPFAM" id="SSF102114">
    <property type="entry name" value="Radical SAM enzymes"/>
    <property type="match status" value="1"/>
</dbReference>
<dbReference type="InterPro" id="IPR051198">
    <property type="entry name" value="BchE-like"/>
</dbReference>
<dbReference type="RefSeq" id="WP_211549381.1">
    <property type="nucleotide sequence ID" value="NZ_JAGTUF010000011.1"/>
</dbReference>
<dbReference type="PANTHER" id="PTHR43409">
    <property type="entry name" value="ANAEROBIC MAGNESIUM-PROTOPORPHYRIN IX MONOMETHYL ESTER CYCLASE-RELATED"/>
    <property type="match status" value="1"/>
</dbReference>
<dbReference type="InterPro" id="IPR025274">
    <property type="entry name" value="DUF4070"/>
</dbReference>
<keyword evidence="4" id="KW-0408">Iron</keyword>
<feature type="domain" description="Radical SAM core" evidence="7">
    <location>
        <begin position="162"/>
        <end position="389"/>
    </location>
</feature>
<dbReference type="InterPro" id="IPR023404">
    <property type="entry name" value="rSAM_horseshoe"/>
</dbReference>
<evidence type="ECO:0000259" key="7">
    <source>
        <dbReference type="PROSITE" id="PS51918"/>
    </source>
</evidence>
<dbReference type="PANTHER" id="PTHR43409:SF3">
    <property type="entry name" value="HYPOTHETICAL METHYLTRANSFERASE"/>
    <property type="match status" value="1"/>
</dbReference>